<comment type="similarity">
    <text evidence="4">Belongs to the cyclic nucleotide phosphodiesterase class-III family.</text>
</comment>
<dbReference type="AlphaFoldDB" id="A0A0H2WGY9"/>
<organism evidence="6 7">
    <name type="scientific">Burkholderia mallei (strain ATCC 23344)</name>
    <dbReference type="NCBI Taxonomy" id="243160"/>
    <lineage>
        <taxon>Bacteria</taxon>
        <taxon>Pseudomonadati</taxon>
        <taxon>Pseudomonadota</taxon>
        <taxon>Betaproteobacteria</taxon>
        <taxon>Burkholderiales</taxon>
        <taxon>Burkholderiaceae</taxon>
        <taxon>Burkholderia</taxon>
        <taxon>pseudomallei group</taxon>
    </lineage>
</organism>
<feature type="domain" description="Calcineurin-like phosphoesterase" evidence="5">
    <location>
        <begin position="81"/>
        <end position="278"/>
    </location>
</feature>
<dbReference type="PANTHER" id="PTHR42988:SF2">
    <property type="entry name" value="CYCLIC NUCLEOTIDE PHOSPHODIESTERASE CBUA0032-RELATED"/>
    <property type="match status" value="1"/>
</dbReference>
<dbReference type="Proteomes" id="UP000006693">
    <property type="component" value="Chromosome 1"/>
</dbReference>
<dbReference type="SUPFAM" id="SSF56300">
    <property type="entry name" value="Metallo-dependent phosphatases"/>
    <property type="match status" value="1"/>
</dbReference>
<dbReference type="HOGENOM" id="CLU_070320_2_0_4"/>
<reference evidence="6 7" key="1">
    <citation type="journal article" date="2004" name="Proc. Natl. Acad. Sci. U.S.A.">
        <title>Structural flexibility in the Burkholderia mallei genome.</title>
        <authorList>
            <person name="Nierman W.C."/>
            <person name="DeShazer D."/>
            <person name="Kim H.S."/>
            <person name="Tettelin H."/>
            <person name="Nelson K.E."/>
            <person name="Feldblyum T."/>
            <person name="Ulrich R.L."/>
            <person name="Ronning C.M."/>
            <person name="Brinkac L.M."/>
            <person name="Daugherty S.C."/>
            <person name="Davidsen T.D."/>
            <person name="Deboy R.T."/>
            <person name="Dimitrov G."/>
            <person name="Dodson R.J."/>
            <person name="Durkin A.S."/>
            <person name="Gwinn M.L."/>
            <person name="Haft D.H."/>
            <person name="Khouri H."/>
            <person name="Kolonay J.F."/>
            <person name="Madupu R."/>
            <person name="Mohammoud Y."/>
            <person name="Nelson W.C."/>
            <person name="Radune D."/>
            <person name="Romero C.M."/>
            <person name="Sarria S."/>
            <person name="Selengut J."/>
            <person name="Shamblin C."/>
            <person name="Sullivan S.A."/>
            <person name="White O."/>
            <person name="Yu Y."/>
            <person name="Zafar N."/>
            <person name="Zhou L."/>
            <person name="Fraser C.M."/>
        </authorList>
    </citation>
    <scope>NUCLEOTIDE SEQUENCE [LARGE SCALE GENOMIC DNA]</scope>
    <source>
        <strain evidence="6 7">ATCC 23344</strain>
    </source>
</reference>
<keyword evidence="3" id="KW-0408">Iron</keyword>
<dbReference type="InterPro" id="IPR004843">
    <property type="entry name" value="Calcineurin-like_PHP"/>
</dbReference>
<evidence type="ECO:0000256" key="2">
    <source>
        <dbReference type="ARBA" id="ARBA00022801"/>
    </source>
</evidence>
<dbReference type="PANTHER" id="PTHR42988">
    <property type="entry name" value="PHOSPHOHYDROLASE"/>
    <property type="match status" value="1"/>
</dbReference>
<dbReference type="eggNOG" id="COG1409">
    <property type="taxonomic scope" value="Bacteria"/>
</dbReference>
<dbReference type="InterPro" id="IPR050884">
    <property type="entry name" value="CNP_phosphodiesterase-III"/>
</dbReference>
<proteinExistence type="inferred from homology"/>
<dbReference type="CDD" id="cd07402">
    <property type="entry name" value="MPP_GpdQ"/>
    <property type="match status" value="1"/>
</dbReference>
<dbReference type="PATRIC" id="fig|243160.12.peg.3157"/>
<dbReference type="KEGG" id="bma:BMA3077"/>
<name>A0A0H2WGY9_BURMA</name>
<gene>
    <name evidence="6" type="ordered locus">BMA3077</name>
</gene>
<evidence type="ECO:0000259" key="5">
    <source>
        <dbReference type="Pfam" id="PF00149"/>
    </source>
</evidence>
<protein>
    <submittedName>
        <fullName evidence="6">Ser/Thr protein phosphatase family protein</fullName>
    </submittedName>
</protein>
<dbReference type="Gene3D" id="3.30.750.180">
    <property type="entry name" value="GpdQ, beta-strand dimerisation domain"/>
    <property type="match status" value="1"/>
</dbReference>
<dbReference type="GO" id="GO:0046872">
    <property type="term" value="F:metal ion binding"/>
    <property type="evidence" value="ECO:0007669"/>
    <property type="project" value="UniProtKB-KW"/>
</dbReference>
<dbReference type="GO" id="GO:0004112">
    <property type="term" value="F:cyclic-nucleotide phosphodiesterase activity"/>
    <property type="evidence" value="ECO:0007669"/>
    <property type="project" value="InterPro"/>
</dbReference>
<dbReference type="Pfam" id="PF00149">
    <property type="entry name" value="Metallophos"/>
    <property type="match status" value="1"/>
</dbReference>
<accession>A0A0H2WGY9</accession>
<dbReference type="InterPro" id="IPR026575">
    <property type="entry name" value="GpdQ/CpdA-like"/>
</dbReference>
<dbReference type="Gene3D" id="3.60.21.40">
    <property type="entry name" value="GpdQ, catalytic alpha/beta sandwich domain"/>
    <property type="match status" value="1"/>
</dbReference>
<keyword evidence="1" id="KW-0479">Metal-binding</keyword>
<evidence type="ECO:0000256" key="1">
    <source>
        <dbReference type="ARBA" id="ARBA00022723"/>
    </source>
</evidence>
<sequence length="354" mass="38537">MRVRAARALRRRSCVPRQASRAVHRASCIVHRATGDRRPATGDRRPATHDARRRCAAHAADAPNQTRHDPNPIQSQRGTMMLLAHISDLHIKRPGALAYRRVDTAAHLARCVARLNALEPRPDAVLVTGDLTDFGDDDEYAHLKALLAPLAMPYYLLVGNHDDRAALRRAFPARVELQSGEFVQYALDLGPLRVIALDSQIPGASGGTLCDARLAWLADQLDAARDRPVIVALHHPPFACGIGHMDAMRLAPDASSRLDALLRRHPNVERVLCGHVHRTMFARFGGTIASAVPAPAHQVTFDLRDGGPSSFSMEPPAFAVHRHAPGAGLASHHVYVDASDGPHPFFEPTGTLID</sequence>
<evidence type="ECO:0000313" key="6">
    <source>
        <dbReference type="EMBL" id="AAU48065.1"/>
    </source>
</evidence>
<evidence type="ECO:0000256" key="3">
    <source>
        <dbReference type="ARBA" id="ARBA00023004"/>
    </source>
</evidence>
<evidence type="ECO:0000256" key="4">
    <source>
        <dbReference type="ARBA" id="ARBA00025742"/>
    </source>
</evidence>
<dbReference type="EMBL" id="CP000010">
    <property type="protein sequence ID" value="AAU48065.1"/>
    <property type="molecule type" value="Genomic_DNA"/>
</dbReference>
<evidence type="ECO:0000313" key="7">
    <source>
        <dbReference type="Proteomes" id="UP000006693"/>
    </source>
</evidence>
<dbReference type="InterPro" id="IPR042283">
    <property type="entry name" value="GpdQ_catalytic"/>
</dbReference>
<keyword evidence="7" id="KW-1185">Reference proteome</keyword>
<dbReference type="InterPro" id="IPR042281">
    <property type="entry name" value="GpdQ_beta-strand"/>
</dbReference>
<keyword evidence="2" id="KW-0378">Hydrolase</keyword>
<dbReference type="InterPro" id="IPR029052">
    <property type="entry name" value="Metallo-depent_PP-like"/>
</dbReference>